<gene>
    <name evidence="6" type="primary">ppk2</name>
    <name evidence="6" type="ORF">RMP68_09925</name>
</gene>
<protein>
    <recommendedName>
        <fullName evidence="4">ADP/GDP-polyphosphate phosphotransferase</fullName>
        <ecNumber evidence="4">2.7.4.-</ecNumber>
    </recommendedName>
    <alternativeName>
        <fullName evidence="4">Polyphosphate kinase PPK2</fullName>
    </alternativeName>
</protein>
<keyword evidence="3 4" id="KW-0418">Kinase</keyword>
<reference evidence="6" key="1">
    <citation type="submission" date="2023-09" db="EMBL/GenBank/DDBJ databases">
        <title>Arcobacter tbilisiensis sp. nov. isolated from chicken meat in Tbilisi, Georgia.</title>
        <authorList>
            <person name="Matthias R."/>
            <person name="Zautner A.E."/>
        </authorList>
    </citation>
    <scope>NUCLEOTIDE SEQUENCE</scope>
    <source>
        <strain evidence="6">LEO 62</strain>
    </source>
</reference>
<evidence type="ECO:0000256" key="4">
    <source>
        <dbReference type="RuleBase" id="RU369062"/>
    </source>
</evidence>
<dbReference type="PANTHER" id="PTHR34383:SF1">
    <property type="entry name" value="ADP-POLYPHOSPHATE PHOSPHOTRANSFERASE"/>
    <property type="match status" value="1"/>
</dbReference>
<evidence type="ECO:0000256" key="3">
    <source>
        <dbReference type="ARBA" id="ARBA00022777"/>
    </source>
</evidence>
<dbReference type="Gene3D" id="3.40.50.300">
    <property type="entry name" value="P-loop containing nucleotide triphosphate hydrolases"/>
    <property type="match status" value="1"/>
</dbReference>
<comment type="function">
    <text evidence="4">Uses inorganic polyphosphate (polyP) as a donor to convert GDP to GTP or ADP to ATP.</text>
</comment>
<evidence type="ECO:0000313" key="6">
    <source>
        <dbReference type="EMBL" id="WNL33802.1"/>
    </source>
</evidence>
<dbReference type="SUPFAM" id="SSF52540">
    <property type="entry name" value="P-loop containing nucleoside triphosphate hydrolases"/>
    <property type="match status" value="1"/>
</dbReference>
<evidence type="ECO:0000256" key="2">
    <source>
        <dbReference type="ARBA" id="ARBA00022679"/>
    </source>
</evidence>
<dbReference type="RefSeq" id="WP_066220411.1">
    <property type="nucleotide sequence ID" value="NZ_CP128652.1"/>
</dbReference>
<feature type="domain" description="Polyphosphate kinase-2-related" evidence="5">
    <location>
        <begin position="58"/>
        <end position="280"/>
    </location>
</feature>
<dbReference type="InterPro" id="IPR027417">
    <property type="entry name" value="P-loop_NTPase"/>
</dbReference>
<comment type="similarity">
    <text evidence="1 4">Belongs to the polyphosphate kinase 2 (PPK2) family. Class I subfamily.</text>
</comment>
<dbReference type="GO" id="GO:0006793">
    <property type="term" value="P:phosphorus metabolic process"/>
    <property type="evidence" value="ECO:0007669"/>
    <property type="project" value="InterPro"/>
</dbReference>
<dbReference type="InterPro" id="IPR022486">
    <property type="entry name" value="PPK2_PA0141"/>
</dbReference>
<accession>A0AA96DT31</accession>
<dbReference type="AlphaFoldDB" id="A0AA96DT31"/>
<name>A0AA96DT31_9BACT</name>
<comment type="subunit">
    <text evidence="4">Homotetramer.</text>
</comment>
<dbReference type="GO" id="GO:0008976">
    <property type="term" value="F:polyphosphate kinase activity"/>
    <property type="evidence" value="ECO:0007669"/>
    <property type="project" value="UniProtKB-UniRule"/>
</dbReference>
<proteinExistence type="inferred from homology"/>
<evidence type="ECO:0000259" key="5">
    <source>
        <dbReference type="Pfam" id="PF03976"/>
    </source>
</evidence>
<dbReference type="Pfam" id="PF03976">
    <property type="entry name" value="PPK2"/>
    <property type="match status" value="1"/>
</dbReference>
<dbReference type="InterPro" id="IPR022488">
    <property type="entry name" value="PPK2-related"/>
</dbReference>
<dbReference type="Proteomes" id="UP001305220">
    <property type="component" value="Chromosome"/>
</dbReference>
<organism evidence="6">
    <name type="scientific">Arcobacter cryaerophilus gv. pseudocryaerophilus</name>
    <dbReference type="NCBI Taxonomy" id="2933791"/>
    <lineage>
        <taxon>Bacteria</taxon>
        <taxon>Pseudomonadati</taxon>
        <taxon>Campylobacterota</taxon>
        <taxon>Epsilonproteobacteria</taxon>
        <taxon>Campylobacterales</taxon>
        <taxon>Arcobacteraceae</taxon>
        <taxon>Aliarcobacter</taxon>
    </lineage>
</organism>
<dbReference type="EMBL" id="CP134856">
    <property type="protein sequence ID" value="WNL33802.1"/>
    <property type="molecule type" value="Genomic_DNA"/>
</dbReference>
<dbReference type="EC" id="2.7.4.-" evidence="4"/>
<dbReference type="PANTHER" id="PTHR34383">
    <property type="entry name" value="POLYPHOSPHATE:AMP PHOSPHOTRANSFERASE-RELATED"/>
    <property type="match status" value="1"/>
</dbReference>
<keyword evidence="2 4" id="KW-0808">Transferase</keyword>
<evidence type="ECO:0000256" key="1">
    <source>
        <dbReference type="ARBA" id="ARBA00009924"/>
    </source>
</evidence>
<dbReference type="NCBIfam" id="TIGR03707">
    <property type="entry name" value="PPK2_P_aer"/>
    <property type="match status" value="1"/>
</dbReference>
<sequence length="317" mass="37268">MGHDRSLVRHAFEDDNSVIDTKDDIPHGVDKTRPRKELNEKEEDGEQKVQVWIKKETLEYQKRLTLLQIELLKLQNHVKDKGLKVLIIFEGRDAAGKGGTIKRITEHLNPRGARIVALEKPNEQEKTQWYFQRYVSHFPSAGEIVIFDRSWYNRAGVEPVMGFCTKEQHEQFLKDVPEFEKMLVESGIILFKYYFSVSKKEQERRFKKREDDPLKQYKLSPIDKEAQKVWDKYTNAKFSMLMASHTPIAPWTVVKSDNKKKARINCIRHLLNGIDYGRKSKDESIFKIDRKILINGAVEIENMQEGNEKMRSKNEFK</sequence>